<evidence type="ECO:0000256" key="5">
    <source>
        <dbReference type="SAM" id="Phobius"/>
    </source>
</evidence>
<evidence type="ECO:0000256" key="1">
    <source>
        <dbReference type="ARBA" id="ARBA00004127"/>
    </source>
</evidence>
<keyword evidence="4 5" id="KW-0472">Membrane</keyword>
<feature type="transmembrane region" description="Helical" evidence="5">
    <location>
        <begin position="99"/>
        <end position="128"/>
    </location>
</feature>
<evidence type="ECO:0000256" key="2">
    <source>
        <dbReference type="ARBA" id="ARBA00022692"/>
    </source>
</evidence>
<evidence type="ECO:0000256" key="3">
    <source>
        <dbReference type="ARBA" id="ARBA00022989"/>
    </source>
</evidence>
<protein>
    <submittedName>
        <fullName evidence="6">DUF1295 domain-containing protein</fullName>
    </submittedName>
</protein>
<reference evidence="6" key="1">
    <citation type="submission" date="2022-06" db="EMBL/GenBank/DDBJ databases">
        <title>Diverse halophilic archaea isolated from saline environments.</title>
        <authorList>
            <person name="Cui H.-L."/>
        </authorList>
    </citation>
    <scope>NUCLEOTIDE SEQUENCE</scope>
    <source>
        <strain evidence="6">WLHS1</strain>
    </source>
</reference>
<dbReference type="GO" id="GO:0012505">
    <property type="term" value="C:endomembrane system"/>
    <property type="evidence" value="ECO:0007669"/>
    <property type="project" value="UniProtKB-SubCell"/>
</dbReference>
<dbReference type="RefSeq" id="WP_254159951.1">
    <property type="nucleotide sequence ID" value="NZ_CP100355.1"/>
</dbReference>
<dbReference type="InterPro" id="IPR007318">
    <property type="entry name" value="Phopholipid_MeTrfase"/>
</dbReference>
<gene>
    <name evidence="6" type="ORF">NGM29_07960</name>
</gene>
<dbReference type="Pfam" id="PF04191">
    <property type="entry name" value="PEMT"/>
    <property type="match status" value="1"/>
</dbReference>
<dbReference type="KEGG" id="sawl:NGM29_07960"/>
<accession>A0A9E7NBC2</accession>
<dbReference type="Proteomes" id="UP001056855">
    <property type="component" value="Chromosome"/>
</dbReference>
<comment type="subcellular location">
    <subcellularLocation>
        <location evidence="1">Endomembrane system</location>
        <topology evidence="1">Multi-pass membrane protein</topology>
    </subcellularLocation>
</comment>
<evidence type="ECO:0000313" key="6">
    <source>
        <dbReference type="EMBL" id="UTF55172.1"/>
    </source>
</evidence>
<organism evidence="6 7">
    <name type="scientific">Natronosalvus rutilus</name>
    <dbReference type="NCBI Taxonomy" id="2953753"/>
    <lineage>
        <taxon>Archaea</taxon>
        <taxon>Methanobacteriati</taxon>
        <taxon>Methanobacteriota</taxon>
        <taxon>Stenosarchaea group</taxon>
        <taxon>Halobacteria</taxon>
        <taxon>Halobacteriales</taxon>
        <taxon>Natrialbaceae</taxon>
        <taxon>Natronosalvus</taxon>
    </lineage>
</organism>
<sequence>MSTEQRGRWRWANVPVPESHVSGLLAGMVAHALNPVRLLENQRLARSAGWGLTGIGLLIIGWAVRTVGELELNGGKPTALVTTGPYAFSRNPMYVGWTALYLGIALLLNTAWLLVVLPVVLSTVHLVVRREERSLEREFGDVYRAYRRDVRRYL</sequence>
<dbReference type="PANTHER" id="PTHR43847">
    <property type="entry name" value="BLL3993 PROTEIN"/>
    <property type="match status" value="1"/>
</dbReference>
<dbReference type="AlphaFoldDB" id="A0A9E7NBC2"/>
<proteinExistence type="predicted"/>
<name>A0A9E7NBC2_9EURY</name>
<dbReference type="InterPro" id="IPR052527">
    <property type="entry name" value="Metal_cation-efflux_comp"/>
</dbReference>
<keyword evidence="2 5" id="KW-0812">Transmembrane</keyword>
<feature type="transmembrane region" description="Helical" evidence="5">
    <location>
        <begin position="47"/>
        <end position="64"/>
    </location>
</feature>
<dbReference type="PANTHER" id="PTHR43847:SF1">
    <property type="entry name" value="BLL3993 PROTEIN"/>
    <property type="match status" value="1"/>
</dbReference>
<dbReference type="GeneID" id="73289972"/>
<keyword evidence="3 5" id="KW-1133">Transmembrane helix</keyword>
<dbReference type="Gene3D" id="1.20.120.1630">
    <property type="match status" value="1"/>
</dbReference>
<dbReference type="EMBL" id="CP100355">
    <property type="protein sequence ID" value="UTF55172.1"/>
    <property type="molecule type" value="Genomic_DNA"/>
</dbReference>
<keyword evidence="7" id="KW-1185">Reference proteome</keyword>
<evidence type="ECO:0000313" key="7">
    <source>
        <dbReference type="Proteomes" id="UP001056855"/>
    </source>
</evidence>
<evidence type="ECO:0000256" key="4">
    <source>
        <dbReference type="ARBA" id="ARBA00023136"/>
    </source>
</evidence>